<evidence type="ECO:0000256" key="5">
    <source>
        <dbReference type="PROSITE-ProRule" id="PRU00042"/>
    </source>
</evidence>
<evidence type="ECO:0000313" key="9">
    <source>
        <dbReference type="Proteomes" id="UP000799766"/>
    </source>
</evidence>
<dbReference type="PROSITE" id="PS00028">
    <property type="entry name" value="ZINC_FINGER_C2H2_1"/>
    <property type="match status" value="3"/>
</dbReference>
<feature type="compositionally biased region" description="Polar residues" evidence="6">
    <location>
        <begin position="347"/>
        <end position="360"/>
    </location>
</feature>
<feature type="domain" description="C2H2-type" evidence="7">
    <location>
        <begin position="477"/>
        <end position="505"/>
    </location>
</feature>
<reference evidence="8" key="1">
    <citation type="journal article" date="2020" name="Stud. Mycol.">
        <title>101 Dothideomycetes genomes: a test case for predicting lifestyles and emergence of pathogens.</title>
        <authorList>
            <person name="Haridas S."/>
            <person name="Albert R."/>
            <person name="Binder M."/>
            <person name="Bloem J."/>
            <person name="Labutti K."/>
            <person name="Salamov A."/>
            <person name="Andreopoulos B."/>
            <person name="Baker S."/>
            <person name="Barry K."/>
            <person name="Bills G."/>
            <person name="Bluhm B."/>
            <person name="Cannon C."/>
            <person name="Castanera R."/>
            <person name="Culley D."/>
            <person name="Daum C."/>
            <person name="Ezra D."/>
            <person name="Gonzalez J."/>
            <person name="Henrissat B."/>
            <person name="Kuo A."/>
            <person name="Liang C."/>
            <person name="Lipzen A."/>
            <person name="Lutzoni F."/>
            <person name="Magnuson J."/>
            <person name="Mondo S."/>
            <person name="Nolan M."/>
            <person name="Ohm R."/>
            <person name="Pangilinan J."/>
            <person name="Park H.-J."/>
            <person name="Ramirez L."/>
            <person name="Alfaro M."/>
            <person name="Sun H."/>
            <person name="Tritt A."/>
            <person name="Yoshinaga Y."/>
            <person name="Zwiers L.-H."/>
            <person name="Turgeon B."/>
            <person name="Goodwin S."/>
            <person name="Spatafora J."/>
            <person name="Crous P."/>
            <person name="Grigoriev I."/>
        </authorList>
    </citation>
    <scope>NUCLEOTIDE SEQUENCE</scope>
    <source>
        <strain evidence="8">ATCC 16933</strain>
    </source>
</reference>
<dbReference type="PANTHER" id="PTHR19818:SF139">
    <property type="entry name" value="PAIR-RULE PROTEIN ODD-PAIRED"/>
    <property type="match status" value="1"/>
</dbReference>
<dbReference type="Proteomes" id="UP000799766">
    <property type="component" value="Unassembled WGS sequence"/>
</dbReference>
<dbReference type="GO" id="GO:0000978">
    <property type="term" value="F:RNA polymerase II cis-regulatory region sequence-specific DNA binding"/>
    <property type="evidence" value="ECO:0007669"/>
    <property type="project" value="UniProtKB-ARBA"/>
</dbReference>
<evidence type="ECO:0000256" key="4">
    <source>
        <dbReference type="ARBA" id="ARBA00022833"/>
    </source>
</evidence>
<feature type="domain" description="C2H2-type" evidence="7">
    <location>
        <begin position="447"/>
        <end position="476"/>
    </location>
</feature>
<feature type="region of interest" description="Disordered" evidence="6">
    <location>
        <begin position="42"/>
        <end position="67"/>
    </location>
</feature>
<evidence type="ECO:0000313" key="8">
    <source>
        <dbReference type="EMBL" id="KAF2460937.1"/>
    </source>
</evidence>
<sequence>MNSSQHLRRARSAEGDQSVSMRDVELSPSFVAPFPNHTAGQQLRPCPFAHTHPPHPRDFLADGHHSSSSAAAASPADLCLFDCTDFSTQCFGGNDCPGLAFADACAAAGAVGAIGTVEDFDAACASPACPELPPCTNPSCEQAQEPCPEGCLEDDTGAFDGGEGQGSNSGGLEYDCHMDGVGDGDECSGVWPDGCAGGSFWRAGGFAPGCWDCESSRREHQGFVCPDSCKLGMEHRTSLADLAAMAGARERLWNADEAAASLGHADGRKQHYHLGVMKTSRQASGIQEPRSNLLGSPRDTVQFYSAEGFSLNDDSTTMSSCTPAMESMTEDDDEDGERTPTAMPTPLLTSRESTPPSDVNSLVWPAQESFGKDACRWMMKGVDGRVVPCGHQFSSPHDLHKHVRQAHLNRMARPYVCMWAGCKGCGEQTQKSKLERHLCTHTKYKPFVCQFDGCGQAFTTKQILQHHVKTHQGTRDKKCELCDYTCTTQTSLQNHIRAVHTKEKPYKCNFPGCDFRCSDSSNLSKHAKTHNKRVFKCPHPGCASKAESRLDNFKRHLKTSGHCPELLSDPAAMKRFREAAIAGGEPSCWYFSEV</sequence>
<keyword evidence="9" id="KW-1185">Reference proteome</keyword>
<dbReference type="SMART" id="SM00355">
    <property type="entry name" value="ZnF_C2H2"/>
    <property type="match status" value="6"/>
</dbReference>
<dbReference type="InterPro" id="IPR013087">
    <property type="entry name" value="Znf_C2H2_type"/>
</dbReference>
<feature type="region of interest" description="Disordered" evidence="6">
    <location>
        <begin position="314"/>
        <end position="362"/>
    </location>
</feature>
<keyword evidence="1" id="KW-0479">Metal-binding</keyword>
<feature type="compositionally biased region" description="Basic residues" evidence="6">
    <location>
        <begin position="1"/>
        <end position="10"/>
    </location>
</feature>
<dbReference type="AlphaFoldDB" id="A0A6A6PB26"/>
<feature type="compositionally biased region" description="Basic and acidic residues" evidence="6">
    <location>
        <begin position="55"/>
        <end position="65"/>
    </location>
</feature>
<dbReference type="GO" id="GO:0045944">
    <property type="term" value="P:positive regulation of transcription by RNA polymerase II"/>
    <property type="evidence" value="ECO:0007669"/>
    <property type="project" value="UniProtKB-ARBA"/>
</dbReference>
<feature type="domain" description="C2H2-type" evidence="7">
    <location>
        <begin position="506"/>
        <end position="530"/>
    </location>
</feature>
<evidence type="ECO:0000259" key="7">
    <source>
        <dbReference type="PROSITE" id="PS50157"/>
    </source>
</evidence>
<evidence type="ECO:0000256" key="6">
    <source>
        <dbReference type="SAM" id="MobiDB-lite"/>
    </source>
</evidence>
<dbReference type="FunFam" id="3.30.160.60:FF:000125">
    <property type="entry name" value="Putative zinc finger protein 143"/>
    <property type="match status" value="1"/>
</dbReference>
<keyword evidence="3 5" id="KW-0863">Zinc-finger</keyword>
<feature type="region of interest" description="Disordered" evidence="6">
    <location>
        <begin position="1"/>
        <end position="22"/>
    </location>
</feature>
<dbReference type="PROSITE" id="PS50157">
    <property type="entry name" value="ZINC_FINGER_C2H2_2"/>
    <property type="match status" value="3"/>
</dbReference>
<dbReference type="GO" id="GO:0008270">
    <property type="term" value="F:zinc ion binding"/>
    <property type="evidence" value="ECO:0007669"/>
    <property type="project" value="UniProtKB-KW"/>
</dbReference>
<dbReference type="InterPro" id="IPR050329">
    <property type="entry name" value="GLI_C2H2-zinc-finger"/>
</dbReference>
<dbReference type="Gene3D" id="3.30.160.60">
    <property type="entry name" value="Classic Zinc Finger"/>
    <property type="match status" value="4"/>
</dbReference>
<dbReference type="PANTHER" id="PTHR19818">
    <property type="entry name" value="ZINC FINGER PROTEIN ZIC AND GLI"/>
    <property type="match status" value="1"/>
</dbReference>
<evidence type="ECO:0000256" key="1">
    <source>
        <dbReference type="ARBA" id="ARBA00022723"/>
    </source>
</evidence>
<evidence type="ECO:0000256" key="2">
    <source>
        <dbReference type="ARBA" id="ARBA00022737"/>
    </source>
</evidence>
<gene>
    <name evidence="8" type="ORF">BDY21DRAFT_135734</name>
</gene>
<dbReference type="SUPFAM" id="SSF57667">
    <property type="entry name" value="beta-beta-alpha zinc fingers"/>
    <property type="match status" value="2"/>
</dbReference>
<dbReference type="InterPro" id="IPR036236">
    <property type="entry name" value="Znf_C2H2_sf"/>
</dbReference>
<protein>
    <recommendedName>
        <fullName evidence="7">C2H2-type domain-containing protein</fullName>
    </recommendedName>
</protein>
<dbReference type="GO" id="GO:0005634">
    <property type="term" value="C:nucleus"/>
    <property type="evidence" value="ECO:0007669"/>
    <property type="project" value="UniProtKB-ARBA"/>
</dbReference>
<dbReference type="OrthoDB" id="3437960at2759"/>
<dbReference type="Pfam" id="PF00096">
    <property type="entry name" value="zf-C2H2"/>
    <property type="match status" value="2"/>
</dbReference>
<keyword evidence="2" id="KW-0677">Repeat</keyword>
<dbReference type="EMBL" id="MU001672">
    <property type="protein sequence ID" value="KAF2460937.1"/>
    <property type="molecule type" value="Genomic_DNA"/>
</dbReference>
<evidence type="ECO:0000256" key="3">
    <source>
        <dbReference type="ARBA" id="ARBA00022771"/>
    </source>
</evidence>
<proteinExistence type="predicted"/>
<keyword evidence="4" id="KW-0862">Zinc</keyword>
<dbReference type="GO" id="GO:0000981">
    <property type="term" value="F:DNA-binding transcription factor activity, RNA polymerase II-specific"/>
    <property type="evidence" value="ECO:0007669"/>
    <property type="project" value="TreeGrafter"/>
</dbReference>
<organism evidence="8 9">
    <name type="scientific">Lineolata rhizophorae</name>
    <dbReference type="NCBI Taxonomy" id="578093"/>
    <lineage>
        <taxon>Eukaryota</taxon>
        <taxon>Fungi</taxon>
        <taxon>Dikarya</taxon>
        <taxon>Ascomycota</taxon>
        <taxon>Pezizomycotina</taxon>
        <taxon>Dothideomycetes</taxon>
        <taxon>Dothideomycetes incertae sedis</taxon>
        <taxon>Lineolatales</taxon>
        <taxon>Lineolataceae</taxon>
        <taxon>Lineolata</taxon>
    </lineage>
</organism>
<name>A0A6A6PB26_9PEZI</name>
<accession>A0A6A6PB26</accession>